<organism evidence="1">
    <name type="scientific">Candidatus Kentrum sp. TC</name>
    <dbReference type="NCBI Taxonomy" id="2126339"/>
    <lineage>
        <taxon>Bacteria</taxon>
        <taxon>Pseudomonadati</taxon>
        <taxon>Pseudomonadota</taxon>
        <taxon>Gammaproteobacteria</taxon>
        <taxon>Candidatus Kentrum</taxon>
    </lineage>
</organism>
<protein>
    <submittedName>
        <fullName evidence="1">Uncharacterized protein</fullName>
    </submittedName>
</protein>
<dbReference type="AlphaFoldDB" id="A0A450ZYQ4"/>
<evidence type="ECO:0000313" key="1">
    <source>
        <dbReference type="EMBL" id="VFK58901.1"/>
    </source>
</evidence>
<accession>A0A450ZYQ4</accession>
<proteinExistence type="predicted"/>
<dbReference type="EMBL" id="CAADFW010000027">
    <property type="protein sequence ID" value="VFK58901.1"/>
    <property type="molecule type" value="Genomic_DNA"/>
</dbReference>
<sequence>MDNGILSCANPTRLQQILDELDGTKIEALAHKWLDRLPDPFTDEDHEVGYNYRISIPQAEFSRTRVFGRPLSGRHLFEELIRKNIDLGHPSKVNSIFGRRINKRALHQIEWVTSATKASRV</sequence>
<reference evidence="1" key="1">
    <citation type="submission" date="2019-02" db="EMBL/GenBank/DDBJ databases">
        <authorList>
            <person name="Gruber-Vodicka R. H."/>
            <person name="Seah K. B. B."/>
        </authorList>
    </citation>
    <scope>NUCLEOTIDE SEQUENCE</scope>
    <source>
        <strain evidence="1">BECK_BZ126</strain>
    </source>
</reference>
<name>A0A450ZYQ4_9GAMM</name>
<gene>
    <name evidence="1" type="ORF">BECKTC1821F_GA0114240_102732</name>
</gene>